<keyword evidence="2 7" id="KW-0812">Transmembrane</keyword>
<reference evidence="11" key="1">
    <citation type="submission" date="2016-10" db="EMBL/GenBank/DDBJ databases">
        <authorList>
            <person name="Varghese N."/>
            <person name="Submissions S."/>
        </authorList>
    </citation>
    <scope>NUCLEOTIDE SEQUENCE [LARGE SCALE GENOMIC DNA]</scope>
    <source>
        <strain evidence="11">R-53102</strain>
    </source>
</reference>
<keyword evidence="6 7" id="KW-0472">Membrane</keyword>
<dbReference type="STRING" id="1505723.SAMN04487792_0240"/>
<dbReference type="InterPro" id="IPR039421">
    <property type="entry name" value="Type_1_exporter"/>
</dbReference>
<dbReference type="GO" id="GO:0034040">
    <property type="term" value="F:ATPase-coupled lipid transmembrane transporter activity"/>
    <property type="evidence" value="ECO:0007669"/>
    <property type="project" value="TreeGrafter"/>
</dbReference>
<dbReference type="InterPro" id="IPR027417">
    <property type="entry name" value="P-loop_NTPase"/>
</dbReference>
<organism evidence="10 11">
    <name type="scientific">Lactobacillus bombicola</name>
    <dbReference type="NCBI Taxonomy" id="1505723"/>
    <lineage>
        <taxon>Bacteria</taxon>
        <taxon>Bacillati</taxon>
        <taxon>Bacillota</taxon>
        <taxon>Bacilli</taxon>
        <taxon>Lactobacillales</taxon>
        <taxon>Lactobacillaceae</taxon>
        <taxon>Lactobacillus</taxon>
    </lineage>
</organism>
<evidence type="ECO:0000256" key="3">
    <source>
        <dbReference type="ARBA" id="ARBA00022741"/>
    </source>
</evidence>
<dbReference type="InterPro" id="IPR036640">
    <property type="entry name" value="ABC1_TM_sf"/>
</dbReference>
<keyword evidence="3" id="KW-0547">Nucleotide-binding</keyword>
<dbReference type="InterPro" id="IPR003439">
    <property type="entry name" value="ABC_transporter-like_ATP-bd"/>
</dbReference>
<dbReference type="PROSITE" id="PS50929">
    <property type="entry name" value="ABC_TM1F"/>
    <property type="match status" value="1"/>
</dbReference>
<comment type="subcellular location">
    <subcellularLocation>
        <location evidence="1">Cell membrane</location>
        <topology evidence="1">Multi-pass membrane protein</topology>
    </subcellularLocation>
</comment>
<feature type="transmembrane region" description="Helical" evidence="7">
    <location>
        <begin position="12"/>
        <end position="34"/>
    </location>
</feature>
<evidence type="ECO:0000259" key="9">
    <source>
        <dbReference type="PROSITE" id="PS50929"/>
    </source>
</evidence>
<dbReference type="GO" id="GO:0005524">
    <property type="term" value="F:ATP binding"/>
    <property type="evidence" value="ECO:0007669"/>
    <property type="project" value="UniProtKB-KW"/>
</dbReference>
<feature type="domain" description="ABC transmembrane type-1" evidence="9">
    <location>
        <begin position="1"/>
        <end position="160"/>
    </location>
</feature>
<evidence type="ECO:0000313" key="11">
    <source>
        <dbReference type="Proteomes" id="UP000199599"/>
    </source>
</evidence>
<evidence type="ECO:0000256" key="7">
    <source>
        <dbReference type="SAM" id="Phobius"/>
    </source>
</evidence>
<dbReference type="GO" id="GO:0016887">
    <property type="term" value="F:ATP hydrolysis activity"/>
    <property type="evidence" value="ECO:0007669"/>
    <property type="project" value="InterPro"/>
</dbReference>
<dbReference type="GO" id="GO:0140359">
    <property type="term" value="F:ABC-type transporter activity"/>
    <property type="evidence" value="ECO:0007669"/>
    <property type="project" value="InterPro"/>
</dbReference>
<evidence type="ECO:0000256" key="6">
    <source>
        <dbReference type="ARBA" id="ARBA00023136"/>
    </source>
</evidence>
<dbReference type="GO" id="GO:0005886">
    <property type="term" value="C:plasma membrane"/>
    <property type="evidence" value="ECO:0007669"/>
    <property type="project" value="UniProtKB-SubCell"/>
</dbReference>
<feature type="domain" description="ABC transporter" evidence="8">
    <location>
        <begin position="196"/>
        <end position="406"/>
    </location>
</feature>
<dbReference type="InterPro" id="IPR011527">
    <property type="entry name" value="ABC1_TM_dom"/>
</dbReference>
<dbReference type="InterPro" id="IPR003593">
    <property type="entry name" value="AAA+_ATPase"/>
</dbReference>
<dbReference type="PROSITE" id="PS50893">
    <property type="entry name" value="ABC_TRANSPORTER_2"/>
    <property type="match status" value="1"/>
</dbReference>
<accession>A0A1I1R897</accession>
<evidence type="ECO:0000259" key="8">
    <source>
        <dbReference type="PROSITE" id="PS50893"/>
    </source>
</evidence>
<dbReference type="EMBL" id="FOMN01000001">
    <property type="protein sequence ID" value="SFD30634.1"/>
    <property type="molecule type" value="Genomic_DNA"/>
</dbReference>
<name>A0A1I1R897_9LACO</name>
<dbReference type="InterPro" id="IPR017871">
    <property type="entry name" value="ABC_transporter-like_CS"/>
</dbReference>
<keyword evidence="4 10" id="KW-0067">ATP-binding</keyword>
<dbReference type="SUPFAM" id="SSF52540">
    <property type="entry name" value="P-loop containing nucleoside triphosphate hydrolases"/>
    <property type="match status" value="1"/>
</dbReference>
<keyword evidence="5 7" id="KW-1133">Transmembrane helix</keyword>
<proteinExistence type="predicted"/>
<dbReference type="AlphaFoldDB" id="A0A1I1R897"/>
<evidence type="ECO:0000256" key="1">
    <source>
        <dbReference type="ARBA" id="ARBA00004651"/>
    </source>
</evidence>
<dbReference type="Pfam" id="PF00005">
    <property type="entry name" value="ABC_tran"/>
    <property type="match status" value="1"/>
</dbReference>
<feature type="transmembrane region" description="Helical" evidence="7">
    <location>
        <begin position="102"/>
        <end position="123"/>
    </location>
</feature>
<dbReference type="Proteomes" id="UP000199599">
    <property type="component" value="Unassembled WGS sequence"/>
</dbReference>
<evidence type="ECO:0000313" key="10">
    <source>
        <dbReference type="EMBL" id="SFD30634.1"/>
    </source>
</evidence>
<evidence type="ECO:0000256" key="2">
    <source>
        <dbReference type="ARBA" id="ARBA00022692"/>
    </source>
</evidence>
<dbReference type="SUPFAM" id="SSF90123">
    <property type="entry name" value="ABC transporter transmembrane region"/>
    <property type="match status" value="1"/>
</dbReference>
<dbReference type="SMART" id="SM00382">
    <property type="entry name" value="AAA"/>
    <property type="match status" value="1"/>
</dbReference>
<dbReference type="PANTHER" id="PTHR24221:SF654">
    <property type="entry name" value="ATP-BINDING CASSETTE SUB-FAMILY B MEMBER 6"/>
    <property type="match status" value="1"/>
</dbReference>
<dbReference type="RefSeq" id="WP_090092098.1">
    <property type="nucleotide sequence ID" value="NZ_CBCRVU010000001.1"/>
</dbReference>
<dbReference type="Gene3D" id="3.40.50.300">
    <property type="entry name" value="P-loop containing nucleotide triphosphate hydrolases"/>
    <property type="match status" value="1"/>
</dbReference>
<dbReference type="Gene3D" id="1.20.1560.10">
    <property type="entry name" value="ABC transporter type 1, transmembrane domain"/>
    <property type="match status" value="1"/>
</dbReference>
<dbReference type="PROSITE" id="PS00211">
    <property type="entry name" value="ABC_TRANSPORTER_1"/>
    <property type="match status" value="1"/>
</dbReference>
<protein>
    <submittedName>
        <fullName evidence="10">ATP-binding cassette, subfamily B</fullName>
    </submittedName>
</protein>
<sequence>MAAFSTSFVLKINLLLGTVFIIFAIPQIFIPNIFQPVLLRRSAKWSNNNSDFVEQIRDLMGGRDTVLRYCAFAPAFKKIKQQLSVTERSHQKMNNSRIDVQLISWIWSIIALFVPVALGFFLMNTGKPVTISIILSIYLASSQVMQPLREAINDFASIKTTKMIRKTIEQTLASEIDQFDEKFEINTNTSPILKKIYSNDITFSFGNKIILKNAMITINQNDKILLAGASGIGKSTVFNLLMGSLKPSKGKIIYTTKDGETALDPNDFALIQQDPYIFNDTIRYNLGLGLRFSDQILESCLKEVNLDKELGSKPLDYVCKDGGNNLSGGQRARLEIARALVFDRQIILADEIDANLDPQNAVQIDNLLANIDKTVIMISHHINSRQAQDLGYKQWLLTDGKLKENISN</sequence>
<evidence type="ECO:0000256" key="5">
    <source>
        <dbReference type="ARBA" id="ARBA00022989"/>
    </source>
</evidence>
<dbReference type="PANTHER" id="PTHR24221">
    <property type="entry name" value="ATP-BINDING CASSETTE SUB-FAMILY B"/>
    <property type="match status" value="1"/>
</dbReference>
<gene>
    <name evidence="10" type="ORF">SAMN04487792_0240</name>
</gene>
<evidence type="ECO:0000256" key="4">
    <source>
        <dbReference type="ARBA" id="ARBA00022840"/>
    </source>
</evidence>